<dbReference type="SUPFAM" id="SSF53335">
    <property type="entry name" value="S-adenosyl-L-methionine-dependent methyltransferases"/>
    <property type="match status" value="1"/>
</dbReference>
<dbReference type="Gene3D" id="3.40.50.150">
    <property type="entry name" value="Vaccinia Virus protein VP39"/>
    <property type="match status" value="1"/>
</dbReference>
<dbReference type="InterPro" id="IPR029063">
    <property type="entry name" value="SAM-dependent_MTases_sf"/>
</dbReference>
<reference evidence="1" key="1">
    <citation type="submission" date="2018-06" db="EMBL/GenBank/DDBJ databases">
        <authorList>
            <person name="Zhirakovskaya E."/>
        </authorList>
    </citation>
    <scope>NUCLEOTIDE SEQUENCE</scope>
</reference>
<accession>A0A3B0Y0Q7</accession>
<organism evidence="1">
    <name type="scientific">hydrothermal vent metagenome</name>
    <dbReference type="NCBI Taxonomy" id="652676"/>
    <lineage>
        <taxon>unclassified sequences</taxon>
        <taxon>metagenomes</taxon>
        <taxon>ecological metagenomes</taxon>
    </lineage>
</organism>
<dbReference type="EMBL" id="UOFL01000043">
    <property type="protein sequence ID" value="VAW73321.1"/>
    <property type="molecule type" value="Genomic_DNA"/>
</dbReference>
<dbReference type="PANTHER" id="PTHR20974">
    <property type="entry name" value="UPF0585 PROTEIN CG18661"/>
    <property type="match status" value="1"/>
</dbReference>
<protein>
    <recommendedName>
        <fullName evidence="2">SAM-dependent methyltransferase</fullName>
    </recommendedName>
</protein>
<dbReference type="AlphaFoldDB" id="A0A3B0Y0Q7"/>
<dbReference type="InterPro" id="IPR010342">
    <property type="entry name" value="DUF938"/>
</dbReference>
<evidence type="ECO:0000313" key="1">
    <source>
        <dbReference type="EMBL" id="VAW73321.1"/>
    </source>
</evidence>
<evidence type="ECO:0008006" key="2">
    <source>
        <dbReference type="Google" id="ProtNLM"/>
    </source>
</evidence>
<name>A0A3B0Y0Q7_9ZZZZ</name>
<dbReference type="Pfam" id="PF06080">
    <property type="entry name" value="DUF938"/>
    <property type="match status" value="1"/>
</dbReference>
<sequence length="202" mass="22729">MNRPYAESADQNKEVIVDVLRQYFVKSGNVLEIGAGTGQHARYFSSLLTTLRWTPSEVPDYMLMLEQGITNSGISNLIDPISVDVNTVQPGSSGPLAVQYDYIYSANTLHIMSWQSCINLISLVSNLLASGGLMVTYGPYNVNNQFSSDSNERFDLWLKQRDSLSGIRDIDDLRCEGLEKNLQIDDIIEMPVNNKMLIWRKI</sequence>
<gene>
    <name evidence="1" type="ORF">MNBD_GAMMA12-3318</name>
</gene>
<dbReference type="PANTHER" id="PTHR20974:SF0">
    <property type="entry name" value="UPF0585 PROTEIN CG18661"/>
    <property type="match status" value="1"/>
</dbReference>
<proteinExistence type="predicted"/>